<organism evidence="1">
    <name type="scientific">marine metagenome</name>
    <dbReference type="NCBI Taxonomy" id="408172"/>
    <lineage>
        <taxon>unclassified sequences</taxon>
        <taxon>metagenomes</taxon>
        <taxon>ecological metagenomes</taxon>
    </lineage>
</organism>
<dbReference type="AlphaFoldDB" id="A0A381YXH9"/>
<accession>A0A381YXH9</accession>
<evidence type="ECO:0000313" key="1">
    <source>
        <dbReference type="EMBL" id="SVA81654.1"/>
    </source>
</evidence>
<reference evidence="1" key="1">
    <citation type="submission" date="2018-05" db="EMBL/GenBank/DDBJ databases">
        <authorList>
            <person name="Lanie J.A."/>
            <person name="Ng W.-L."/>
            <person name="Kazmierczak K.M."/>
            <person name="Andrzejewski T.M."/>
            <person name="Davidsen T.M."/>
            <person name="Wayne K.J."/>
            <person name="Tettelin H."/>
            <person name="Glass J.I."/>
            <person name="Rusch D."/>
            <person name="Podicherti R."/>
            <person name="Tsui H.-C.T."/>
            <person name="Winkler M.E."/>
        </authorList>
    </citation>
    <scope>NUCLEOTIDE SEQUENCE</scope>
</reference>
<dbReference type="Pfam" id="PF07394">
    <property type="entry name" value="DUF1501"/>
    <property type="match status" value="1"/>
</dbReference>
<sequence length="512" mass="56365">MKRRNFIKNILGAGTLGMLGFPAKNIHASAPSFNDYKALVCILLDGGNDAWNTFIPKASSGNSGYGKFQEGRGDLAISNSSIYLPSTLTSGNGNPYYDQGDDIKAYKNGYYSLSGIDQVGINSLMPELAWLLKNKKASLVGNIGTLVEPLSNANDYKDANKAKPHFLFAHNHQKRELFTGKADDTNLSGWAGRLADQWSGLHGGNVMGLNVSFRGQVRMMVGSQSQPVLFRPGTAAIYSYLSDNESVGGKSRIEAFKKLNALNQNSDPFFNVYNNMLSRSLDLNVLLNQYWKDDNEKKAFTTKGSYDEDLFAIPNESTTGMEEELGGDLIEQLEAVAQLIYMGSSADRMNLNRQIFYVHFGGFDTHGNQDQDHPILLRELSLALWKFQNALEELGVDQKVATFTLSDFGRTISNNGDGTDHAWSTINMVMSNAARFNGGEFYGSLPDFTMGGDDDATNKGRFIPKLCVDQMNATLCSWFDVPDADMTNLFPNLSNFKSGSGIDTAYINQLFT</sequence>
<evidence type="ECO:0008006" key="2">
    <source>
        <dbReference type="Google" id="ProtNLM"/>
    </source>
</evidence>
<name>A0A381YXH9_9ZZZZ</name>
<dbReference type="PANTHER" id="PTHR43737:SF1">
    <property type="entry name" value="DUF1501 DOMAIN-CONTAINING PROTEIN"/>
    <property type="match status" value="1"/>
</dbReference>
<protein>
    <recommendedName>
        <fullName evidence="2">DUF1501 domain-containing protein</fullName>
    </recommendedName>
</protein>
<dbReference type="EMBL" id="UINC01019297">
    <property type="protein sequence ID" value="SVA81654.1"/>
    <property type="molecule type" value="Genomic_DNA"/>
</dbReference>
<dbReference type="InterPro" id="IPR010869">
    <property type="entry name" value="DUF1501"/>
</dbReference>
<gene>
    <name evidence="1" type="ORF">METZ01_LOCUS134508</name>
</gene>
<dbReference type="PANTHER" id="PTHR43737">
    <property type="entry name" value="BLL7424 PROTEIN"/>
    <property type="match status" value="1"/>
</dbReference>
<proteinExistence type="predicted"/>